<dbReference type="EMBL" id="NBAG03000229">
    <property type="protein sequence ID" value="PNI71559.1"/>
    <property type="molecule type" value="Genomic_DNA"/>
</dbReference>
<reference evidence="1 2" key="1">
    <citation type="submission" date="2017-12" db="EMBL/GenBank/DDBJ databases">
        <title>High-resolution comparative analysis of great ape genomes.</title>
        <authorList>
            <person name="Pollen A."/>
            <person name="Hastie A."/>
            <person name="Hormozdiari F."/>
            <person name="Dougherty M."/>
            <person name="Liu R."/>
            <person name="Chaisson M."/>
            <person name="Hoppe E."/>
            <person name="Hill C."/>
            <person name="Pang A."/>
            <person name="Hillier L."/>
            <person name="Baker C."/>
            <person name="Armstrong J."/>
            <person name="Shendure J."/>
            <person name="Paten B."/>
            <person name="Wilson R."/>
            <person name="Chao H."/>
            <person name="Schneider V."/>
            <person name="Ventura M."/>
            <person name="Kronenberg Z."/>
            <person name="Murali S."/>
            <person name="Gordon D."/>
            <person name="Cantsilieris S."/>
            <person name="Munson K."/>
            <person name="Nelson B."/>
            <person name="Raja A."/>
            <person name="Underwood J."/>
            <person name="Diekhans M."/>
            <person name="Fiddes I."/>
            <person name="Haussler D."/>
            <person name="Eichler E."/>
        </authorList>
    </citation>
    <scope>NUCLEOTIDE SEQUENCE [LARGE SCALE GENOMIC DNA]</scope>
    <source>
        <strain evidence="1">Yerkes chimp pedigree #C0471</strain>
    </source>
</reference>
<dbReference type="Proteomes" id="UP000236370">
    <property type="component" value="Unassembled WGS sequence"/>
</dbReference>
<dbReference type="AlphaFoldDB" id="A0A2J8NIG2"/>
<comment type="caution">
    <text evidence="1">The sequence shown here is derived from an EMBL/GenBank/DDBJ whole genome shotgun (WGS) entry which is preliminary data.</text>
</comment>
<proteinExistence type="predicted"/>
<feature type="non-terminal residue" evidence="1">
    <location>
        <position position="1"/>
    </location>
</feature>
<sequence length="34" mass="3818">ESIKHCIVLLQIAKDQSNAEKHADGMILYCVSLF</sequence>
<gene>
    <name evidence="1" type="ORF">CK820_G0010650</name>
</gene>
<evidence type="ECO:0000313" key="1">
    <source>
        <dbReference type="EMBL" id="PNI71559.1"/>
    </source>
</evidence>
<accession>A0A2J8NIG2</accession>
<protein>
    <submittedName>
        <fullName evidence="1">OSBPL9 isoform 15</fullName>
    </submittedName>
</protein>
<evidence type="ECO:0000313" key="2">
    <source>
        <dbReference type="Proteomes" id="UP000236370"/>
    </source>
</evidence>
<organism evidence="1 2">
    <name type="scientific">Pan troglodytes</name>
    <name type="common">Chimpanzee</name>
    <dbReference type="NCBI Taxonomy" id="9598"/>
    <lineage>
        <taxon>Eukaryota</taxon>
        <taxon>Metazoa</taxon>
        <taxon>Chordata</taxon>
        <taxon>Craniata</taxon>
        <taxon>Vertebrata</taxon>
        <taxon>Euteleostomi</taxon>
        <taxon>Mammalia</taxon>
        <taxon>Eutheria</taxon>
        <taxon>Euarchontoglires</taxon>
        <taxon>Primates</taxon>
        <taxon>Haplorrhini</taxon>
        <taxon>Catarrhini</taxon>
        <taxon>Hominidae</taxon>
        <taxon>Pan</taxon>
    </lineage>
</organism>
<name>A0A2J8NIG2_PANTR</name>